<reference evidence="3 4" key="1">
    <citation type="submission" date="2017-09" db="EMBL/GenBank/DDBJ databases">
        <title>Depth-based differentiation of microbial function through sediment-hosted aquifers and enrichment of novel symbionts in the deep terrestrial subsurface.</title>
        <authorList>
            <person name="Probst A.J."/>
            <person name="Ladd B."/>
            <person name="Jarett J.K."/>
            <person name="Geller-Mcgrath D.E."/>
            <person name="Sieber C.M."/>
            <person name="Emerson J.B."/>
            <person name="Anantharaman K."/>
            <person name="Thomas B.C."/>
            <person name="Malmstrom R."/>
            <person name="Stieglmeier M."/>
            <person name="Klingl A."/>
            <person name="Woyke T."/>
            <person name="Ryan C.M."/>
            <person name="Banfield J.F."/>
        </authorList>
    </citation>
    <scope>NUCLEOTIDE SEQUENCE [LARGE SCALE GENOMIC DNA]</scope>
    <source>
        <strain evidence="3">CG10_big_fil_rev_8_21_14_0_10_32_10</strain>
    </source>
</reference>
<evidence type="ECO:0000256" key="1">
    <source>
        <dbReference type="SAM" id="Phobius"/>
    </source>
</evidence>
<dbReference type="Gene3D" id="2.120.10.30">
    <property type="entry name" value="TolB, C-terminal domain"/>
    <property type="match status" value="1"/>
</dbReference>
<organism evidence="3 4">
    <name type="scientific">candidate division WWE3 bacterium CG10_big_fil_rev_8_21_14_0_10_32_10</name>
    <dbReference type="NCBI Taxonomy" id="1975090"/>
    <lineage>
        <taxon>Bacteria</taxon>
        <taxon>Katanobacteria</taxon>
    </lineage>
</organism>
<evidence type="ECO:0000313" key="3">
    <source>
        <dbReference type="EMBL" id="PIR43233.1"/>
    </source>
</evidence>
<dbReference type="SUPFAM" id="SSF50952">
    <property type="entry name" value="Soluble quinoprotein glucose dehydrogenase"/>
    <property type="match status" value="1"/>
</dbReference>
<feature type="domain" description="Pyrroloquinoline quinone-dependent pyranose dehydrogenase beta-propeller" evidence="2">
    <location>
        <begin position="70"/>
        <end position="411"/>
    </location>
</feature>
<proteinExistence type="predicted"/>
<keyword evidence="1" id="KW-0472">Membrane</keyword>
<dbReference type="PANTHER" id="PTHR19328:SF53">
    <property type="entry name" value="MEMBRANE PROTEIN"/>
    <property type="match status" value="1"/>
</dbReference>
<name>A0A2H0R9P6_UNCKA</name>
<feature type="transmembrane region" description="Helical" evidence="1">
    <location>
        <begin position="12"/>
        <end position="30"/>
    </location>
</feature>
<protein>
    <submittedName>
        <fullName evidence="3">Oxidoreductase</fullName>
    </submittedName>
</protein>
<evidence type="ECO:0000259" key="2">
    <source>
        <dbReference type="Pfam" id="PF22807"/>
    </source>
</evidence>
<dbReference type="InterPro" id="IPR011041">
    <property type="entry name" value="Quinoprot_gluc/sorb_DH_b-prop"/>
</dbReference>
<evidence type="ECO:0000313" key="4">
    <source>
        <dbReference type="Proteomes" id="UP000230214"/>
    </source>
</evidence>
<keyword evidence="1" id="KW-1133">Transmembrane helix</keyword>
<dbReference type="AlphaFoldDB" id="A0A2H0R9P6"/>
<sequence>MLKYMYMKRYKILPIIFILVMVVVSFYFLWGKFNSAKPAILPSNKSITKIIENNNTPKTAINNTDFPLTLPKGFSIDVFAKNLNKVRVLKTDPNGTIVASIIDKGKVVALPDKNKDGKADEEISIVENLNNPHGIEFKDNKIYIAETNALAVFDYNSSDYKASNKQKLIDLPGGGRHFTRTLLFNPKNSDELLISIGSSCDVCIEQNGLRGTIQSYNIKTGELRQYAEGLRNSVFMTVKPDTQEVWATEMGRDNLGNNIPPDEINIIKEGSNYGWPYLYGKNQEDEKFPFPSEKDVKYGIYNVPSHINIQAHSAPLGLAFIEENSDFPKDHWNNLLVSYHGSWNRTPPTGYKIERVVLDNEENEIRREDFISGWLQSDNSSLGRPVDILIKDKKEIYISDDKAGVIYVVTYK</sequence>
<comment type="caution">
    <text evidence="3">The sequence shown here is derived from an EMBL/GenBank/DDBJ whole genome shotgun (WGS) entry which is preliminary data.</text>
</comment>
<dbReference type="InterPro" id="IPR054539">
    <property type="entry name" value="Beta-prop_PDH"/>
</dbReference>
<gene>
    <name evidence="3" type="ORF">COV24_03725</name>
</gene>
<dbReference type="PANTHER" id="PTHR19328">
    <property type="entry name" value="HEDGEHOG-INTERACTING PROTEIN"/>
    <property type="match status" value="1"/>
</dbReference>
<keyword evidence="1" id="KW-0812">Transmembrane</keyword>
<dbReference type="Pfam" id="PF22807">
    <property type="entry name" value="TrAA12"/>
    <property type="match status" value="1"/>
</dbReference>
<accession>A0A2H0R9P6</accession>
<dbReference type="EMBL" id="PCXU01000031">
    <property type="protein sequence ID" value="PIR43233.1"/>
    <property type="molecule type" value="Genomic_DNA"/>
</dbReference>
<dbReference type="InterPro" id="IPR011042">
    <property type="entry name" value="6-blade_b-propeller_TolB-like"/>
</dbReference>
<dbReference type="Proteomes" id="UP000230214">
    <property type="component" value="Unassembled WGS sequence"/>
</dbReference>